<name>A0AAV2P1Z4_9HYME</name>
<feature type="region of interest" description="Disordered" evidence="1">
    <location>
        <begin position="31"/>
        <end position="50"/>
    </location>
</feature>
<organism evidence="2 3">
    <name type="scientific">Lasius platythorax</name>
    <dbReference type="NCBI Taxonomy" id="488582"/>
    <lineage>
        <taxon>Eukaryota</taxon>
        <taxon>Metazoa</taxon>
        <taxon>Ecdysozoa</taxon>
        <taxon>Arthropoda</taxon>
        <taxon>Hexapoda</taxon>
        <taxon>Insecta</taxon>
        <taxon>Pterygota</taxon>
        <taxon>Neoptera</taxon>
        <taxon>Endopterygota</taxon>
        <taxon>Hymenoptera</taxon>
        <taxon>Apocrita</taxon>
        <taxon>Aculeata</taxon>
        <taxon>Formicoidea</taxon>
        <taxon>Formicidae</taxon>
        <taxon>Formicinae</taxon>
        <taxon>Lasius</taxon>
        <taxon>Lasius</taxon>
    </lineage>
</organism>
<reference evidence="2" key="1">
    <citation type="submission" date="2024-04" db="EMBL/GenBank/DDBJ databases">
        <authorList>
            <consortium name="Molecular Ecology Group"/>
        </authorList>
    </citation>
    <scope>NUCLEOTIDE SEQUENCE</scope>
</reference>
<keyword evidence="3" id="KW-1185">Reference proteome</keyword>
<dbReference type="AlphaFoldDB" id="A0AAV2P1Z4"/>
<dbReference type="EMBL" id="OZ034830">
    <property type="protein sequence ID" value="CAL1686934.1"/>
    <property type="molecule type" value="Genomic_DNA"/>
</dbReference>
<dbReference type="Proteomes" id="UP001497644">
    <property type="component" value="Chromosome 7"/>
</dbReference>
<evidence type="ECO:0000313" key="3">
    <source>
        <dbReference type="Proteomes" id="UP001497644"/>
    </source>
</evidence>
<evidence type="ECO:0000313" key="2">
    <source>
        <dbReference type="EMBL" id="CAL1686934.1"/>
    </source>
</evidence>
<accession>A0AAV2P1Z4</accession>
<sequence length="50" mass="6170">MKKEVTSRYTMLTETDFDDITAEWIRFTNQRNKRERAKENVDEDNERNDE</sequence>
<evidence type="ECO:0000256" key="1">
    <source>
        <dbReference type="SAM" id="MobiDB-lite"/>
    </source>
</evidence>
<gene>
    <name evidence="2" type="ORF">LPLAT_LOCUS12231</name>
</gene>
<protein>
    <submittedName>
        <fullName evidence="2">Uncharacterized protein</fullName>
    </submittedName>
</protein>
<feature type="compositionally biased region" description="Acidic residues" evidence="1">
    <location>
        <begin position="41"/>
        <end position="50"/>
    </location>
</feature>
<proteinExistence type="predicted"/>